<dbReference type="AlphaFoldDB" id="A0A8E5HY26"/>
<dbReference type="Proteomes" id="UP000027002">
    <property type="component" value="Chromosome 6"/>
</dbReference>
<feature type="region of interest" description="Disordered" evidence="1">
    <location>
        <begin position="37"/>
        <end position="69"/>
    </location>
</feature>
<evidence type="ECO:0000313" key="2">
    <source>
        <dbReference type="EMBL" id="QUC23279.1"/>
    </source>
</evidence>
<organism evidence="2 3">
    <name type="scientific">Ustilaginoidea virens</name>
    <name type="common">Rice false smut fungus</name>
    <name type="synonym">Villosiclava virens</name>
    <dbReference type="NCBI Taxonomy" id="1159556"/>
    <lineage>
        <taxon>Eukaryota</taxon>
        <taxon>Fungi</taxon>
        <taxon>Dikarya</taxon>
        <taxon>Ascomycota</taxon>
        <taxon>Pezizomycotina</taxon>
        <taxon>Sordariomycetes</taxon>
        <taxon>Hypocreomycetidae</taxon>
        <taxon>Hypocreales</taxon>
        <taxon>Clavicipitaceae</taxon>
        <taxon>Ustilaginoidea</taxon>
    </lineage>
</organism>
<name>A0A8E5HY26_USTVR</name>
<dbReference type="EMBL" id="CP072758">
    <property type="protein sequence ID" value="QUC23279.1"/>
    <property type="molecule type" value="Genomic_DNA"/>
</dbReference>
<reference evidence="2" key="1">
    <citation type="submission" date="2020-03" db="EMBL/GenBank/DDBJ databases">
        <title>A mixture of massive structural variations and highly conserved coding sequences in Ustilaginoidea virens genome.</title>
        <authorList>
            <person name="Zhang K."/>
            <person name="Zhao Z."/>
            <person name="Zhang Z."/>
            <person name="Li Y."/>
            <person name="Hsiang T."/>
            <person name="Sun W."/>
        </authorList>
    </citation>
    <scope>NUCLEOTIDE SEQUENCE</scope>
    <source>
        <strain evidence="2">UV-8b</strain>
    </source>
</reference>
<feature type="compositionally biased region" description="Basic residues" evidence="1">
    <location>
        <begin position="41"/>
        <end position="58"/>
    </location>
</feature>
<dbReference type="GeneID" id="66068297"/>
<evidence type="ECO:0000313" key="3">
    <source>
        <dbReference type="Proteomes" id="UP000027002"/>
    </source>
</evidence>
<gene>
    <name evidence="2" type="ORF">UV8b_07520</name>
</gene>
<proteinExistence type="predicted"/>
<keyword evidence="3" id="KW-1185">Reference proteome</keyword>
<dbReference type="KEGG" id="uvi:66068297"/>
<protein>
    <submittedName>
        <fullName evidence="2">Uncharacterized protein</fullName>
    </submittedName>
</protein>
<accession>A0A8E5HY26</accession>
<dbReference type="RefSeq" id="XP_043000952.1">
    <property type="nucleotide sequence ID" value="XM_043145017.1"/>
</dbReference>
<evidence type="ECO:0000256" key="1">
    <source>
        <dbReference type="SAM" id="MobiDB-lite"/>
    </source>
</evidence>
<sequence>MLAFTVTVTVTSPSLHLHFTFTSSSLHLHSTSLSLSLHTTHEKHRHQRLYSSKSKNKAKPGSQSSTPGRTAVLAASNIQYIHRQTKKKGRKLQQVVSKDAERDAYLAVGFGKDWEERGNTTGSFTSVGGFKR</sequence>